<feature type="region of interest" description="Disordered" evidence="1">
    <location>
        <begin position="335"/>
        <end position="354"/>
    </location>
</feature>
<organism evidence="4">
    <name type="scientific">Hymenolepis diminuta</name>
    <name type="common">Rat tapeworm</name>
    <dbReference type="NCBI Taxonomy" id="6216"/>
    <lineage>
        <taxon>Eukaryota</taxon>
        <taxon>Metazoa</taxon>
        <taxon>Spiralia</taxon>
        <taxon>Lophotrochozoa</taxon>
        <taxon>Platyhelminthes</taxon>
        <taxon>Cestoda</taxon>
        <taxon>Eucestoda</taxon>
        <taxon>Cyclophyllidea</taxon>
        <taxon>Hymenolepididae</taxon>
        <taxon>Hymenolepis</taxon>
    </lineage>
</organism>
<proteinExistence type="predicted"/>
<accession>A0A0R3SD41</accession>
<evidence type="ECO:0000313" key="4">
    <source>
        <dbReference type="WBParaSite" id="HDID_0000256801-mRNA-1"/>
    </source>
</evidence>
<dbReference type="OrthoDB" id="6262652at2759"/>
<reference evidence="2 3" key="2">
    <citation type="submission" date="2018-11" db="EMBL/GenBank/DDBJ databases">
        <authorList>
            <consortium name="Pathogen Informatics"/>
        </authorList>
    </citation>
    <scope>NUCLEOTIDE SEQUENCE [LARGE SCALE GENOMIC DNA]</scope>
</reference>
<evidence type="ECO:0000313" key="2">
    <source>
        <dbReference type="EMBL" id="VDL20058.1"/>
    </source>
</evidence>
<evidence type="ECO:0000256" key="1">
    <source>
        <dbReference type="SAM" id="MobiDB-lite"/>
    </source>
</evidence>
<protein>
    <submittedName>
        <fullName evidence="2 4">Uncharacterized protein</fullName>
    </submittedName>
</protein>
<sequence>MNNSRSQEVVLKDSSRENSPLYEGANVKYRQCEIQSNRYCLPPCPQTTFPSPQNSRYFLNGFHLGNQSDSRKSVRFSEHIGCRQIPCAESQESFVEKLSGKIKSMRSFRISTMVSEANPTSQTQGLLCLPKSNKRHRSFSPIEAAVWNSGRQLRQYIPSPNIFQRITEFPSNFLRGNDSWRSQPSLKSPVGKNKTPVITPPDSAFDMMESVYVSDSEGEYEWETSPYNFEGYENPSNLFSPGDKLIRNQVYESSSPDDDYEFDECVDPRVEQQMLENHDYAQFQTIDNPVNKIESIYEFPPSPKISPKKTALQDRIAQSLKHLSIPEWMQKKVNGKCGSISPKPSSRLPRFPRYIDPSITPFQDDLSKISPLLVRR</sequence>
<dbReference type="AlphaFoldDB" id="A0A0R3SD41"/>
<dbReference type="STRING" id="6216.A0A0R3SD41"/>
<feature type="region of interest" description="Disordered" evidence="1">
    <location>
        <begin position="182"/>
        <end position="201"/>
    </location>
</feature>
<gene>
    <name evidence="2" type="ORF">HDID_LOCUS2569</name>
</gene>
<reference evidence="4" key="1">
    <citation type="submission" date="2017-02" db="UniProtKB">
        <authorList>
            <consortium name="WormBaseParasite"/>
        </authorList>
    </citation>
    <scope>IDENTIFICATION</scope>
</reference>
<dbReference type="Proteomes" id="UP000274504">
    <property type="component" value="Unassembled WGS sequence"/>
</dbReference>
<dbReference type="WBParaSite" id="HDID_0000256801-mRNA-1">
    <property type="protein sequence ID" value="HDID_0000256801-mRNA-1"/>
    <property type="gene ID" value="HDID_0000256801"/>
</dbReference>
<name>A0A0R3SD41_HYMDI</name>
<dbReference type="EMBL" id="UYSG01000649">
    <property type="protein sequence ID" value="VDL20058.1"/>
    <property type="molecule type" value="Genomic_DNA"/>
</dbReference>
<evidence type="ECO:0000313" key="3">
    <source>
        <dbReference type="Proteomes" id="UP000274504"/>
    </source>
</evidence>